<name>A0A5B7IIQ0_PORTR</name>
<dbReference type="Proteomes" id="UP000324222">
    <property type="component" value="Unassembled WGS sequence"/>
</dbReference>
<evidence type="ECO:0000313" key="1">
    <source>
        <dbReference type="EMBL" id="MPC81729.1"/>
    </source>
</evidence>
<gene>
    <name evidence="1" type="ORF">E2C01_076360</name>
</gene>
<comment type="caution">
    <text evidence="1">The sequence shown here is derived from an EMBL/GenBank/DDBJ whole genome shotgun (WGS) entry which is preliminary data.</text>
</comment>
<dbReference type="EMBL" id="VSRR010057809">
    <property type="protein sequence ID" value="MPC81729.1"/>
    <property type="molecule type" value="Genomic_DNA"/>
</dbReference>
<organism evidence="1 2">
    <name type="scientific">Portunus trituberculatus</name>
    <name type="common">Swimming crab</name>
    <name type="synonym">Neptunus trituberculatus</name>
    <dbReference type="NCBI Taxonomy" id="210409"/>
    <lineage>
        <taxon>Eukaryota</taxon>
        <taxon>Metazoa</taxon>
        <taxon>Ecdysozoa</taxon>
        <taxon>Arthropoda</taxon>
        <taxon>Crustacea</taxon>
        <taxon>Multicrustacea</taxon>
        <taxon>Malacostraca</taxon>
        <taxon>Eumalacostraca</taxon>
        <taxon>Eucarida</taxon>
        <taxon>Decapoda</taxon>
        <taxon>Pleocyemata</taxon>
        <taxon>Brachyura</taxon>
        <taxon>Eubrachyura</taxon>
        <taxon>Portunoidea</taxon>
        <taxon>Portunidae</taxon>
        <taxon>Portuninae</taxon>
        <taxon>Portunus</taxon>
    </lineage>
</organism>
<proteinExistence type="predicted"/>
<evidence type="ECO:0000313" key="2">
    <source>
        <dbReference type="Proteomes" id="UP000324222"/>
    </source>
</evidence>
<accession>A0A5B7IIQ0</accession>
<keyword evidence="2" id="KW-1185">Reference proteome</keyword>
<sequence>MTCTPSREVCHSTSRLIILCVTSHLTPAQIKATAPLAAKDAGEESLQR</sequence>
<dbReference type="AlphaFoldDB" id="A0A5B7IIQ0"/>
<reference evidence="1 2" key="1">
    <citation type="submission" date="2019-05" db="EMBL/GenBank/DDBJ databases">
        <title>Another draft genome of Portunus trituberculatus and its Hox gene families provides insights of decapod evolution.</title>
        <authorList>
            <person name="Jeong J.-H."/>
            <person name="Song I."/>
            <person name="Kim S."/>
            <person name="Choi T."/>
            <person name="Kim D."/>
            <person name="Ryu S."/>
            <person name="Kim W."/>
        </authorList>
    </citation>
    <scope>NUCLEOTIDE SEQUENCE [LARGE SCALE GENOMIC DNA]</scope>
    <source>
        <tissue evidence="1">Muscle</tissue>
    </source>
</reference>
<protein>
    <submittedName>
        <fullName evidence="1">Uncharacterized protein</fullName>
    </submittedName>
</protein>